<dbReference type="InterPro" id="IPR001589">
    <property type="entry name" value="Actinin_actin-bd_CS"/>
</dbReference>
<dbReference type="InterPro" id="IPR001715">
    <property type="entry name" value="CH_dom"/>
</dbReference>
<evidence type="ECO:0000256" key="6">
    <source>
        <dbReference type="ARBA" id="ARBA00022737"/>
    </source>
</evidence>
<dbReference type="AlphaFoldDB" id="A0A672N604"/>
<dbReference type="GO" id="GO:0051015">
    <property type="term" value="F:actin filament binding"/>
    <property type="evidence" value="ECO:0007669"/>
    <property type="project" value="TreeGrafter"/>
</dbReference>
<feature type="domain" description="Calponin-homology (CH)" evidence="13">
    <location>
        <begin position="165"/>
        <end position="275"/>
    </location>
</feature>
<dbReference type="GO" id="GO:0005856">
    <property type="term" value="C:cytoskeleton"/>
    <property type="evidence" value="ECO:0007669"/>
    <property type="project" value="UniProtKB-SubCell"/>
</dbReference>
<dbReference type="PROSITE" id="PS00020">
    <property type="entry name" value="ACTININ_2"/>
    <property type="match status" value="1"/>
</dbReference>
<evidence type="ECO:0000256" key="9">
    <source>
        <dbReference type="ARBA" id="ARBA00023136"/>
    </source>
</evidence>
<dbReference type="Pfam" id="PF00307">
    <property type="entry name" value="CH"/>
    <property type="match status" value="2"/>
</dbReference>
<keyword evidence="7" id="KW-1133">Transmembrane helix</keyword>
<protein>
    <submittedName>
        <fullName evidence="14">Nesprin-1-like</fullName>
    </submittedName>
</protein>
<feature type="domain" description="Calponin-homology (CH)" evidence="13">
    <location>
        <begin position="14"/>
        <end position="121"/>
    </location>
</feature>
<keyword evidence="11" id="KW-0206">Cytoskeleton</keyword>
<accession>A0A672N604</accession>
<dbReference type="Gene3D" id="1.10.418.10">
    <property type="entry name" value="Calponin-like domain"/>
    <property type="match status" value="2"/>
</dbReference>
<keyword evidence="12" id="KW-0539">Nucleus</keyword>
<keyword evidence="10" id="KW-0009">Actin-binding</keyword>
<evidence type="ECO:0000256" key="8">
    <source>
        <dbReference type="ARBA" id="ARBA00023054"/>
    </source>
</evidence>
<evidence type="ECO:0000256" key="12">
    <source>
        <dbReference type="ARBA" id="ARBA00023242"/>
    </source>
</evidence>
<keyword evidence="15" id="KW-1185">Reference proteome</keyword>
<organism evidence="14 15">
    <name type="scientific">Sinocyclocheilus grahami</name>
    <name type="common">Dianchi golden-line fish</name>
    <name type="synonym">Barbus grahami</name>
    <dbReference type="NCBI Taxonomy" id="75366"/>
    <lineage>
        <taxon>Eukaryota</taxon>
        <taxon>Metazoa</taxon>
        <taxon>Chordata</taxon>
        <taxon>Craniata</taxon>
        <taxon>Vertebrata</taxon>
        <taxon>Euteleostomi</taxon>
        <taxon>Actinopterygii</taxon>
        <taxon>Neopterygii</taxon>
        <taxon>Teleostei</taxon>
        <taxon>Ostariophysi</taxon>
        <taxon>Cypriniformes</taxon>
        <taxon>Cyprinidae</taxon>
        <taxon>Cyprininae</taxon>
        <taxon>Sinocyclocheilus</taxon>
    </lineage>
</organism>
<dbReference type="FunFam" id="1.20.58.60:FF:000139">
    <property type="entry name" value="nesprin-1 isoform X1"/>
    <property type="match status" value="1"/>
</dbReference>
<dbReference type="Proteomes" id="UP000472262">
    <property type="component" value="Unassembled WGS sequence"/>
</dbReference>
<reference evidence="14" key="2">
    <citation type="submission" date="2025-09" db="UniProtKB">
        <authorList>
            <consortium name="Ensembl"/>
        </authorList>
    </citation>
    <scope>IDENTIFICATION</scope>
</reference>
<keyword evidence="9" id="KW-0472">Membrane</keyword>
<dbReference type="GO" id="GO:0005640">
    <property type="term" value="C:nuclear outer membrane"/>
    <property type="evidence" value="ECO:0007669"/>
    <property type="project" value="TreeGrafter"/>
</dbReference>
<evidence type="ECO:0000256" key="2">
    <source>
        <dbReference type="ARBA" id="ARBA00004245"/>
    </source>
</evidence>
<keyword evidence="8" id="KW-0175">Coiled coil</keyword>
<evidence type="ECO:0000256" key="11">
    <source>
        <dbReference type="ARBA" id="ARBA00023212"/>
    </source>
</evidence>
<dbReference type="PROSITE" id="PS50021">
    <property type="entry name" value="CH"/>
    <property type="match status" value="2"/>
</dbReference>
<evidence type="ECO:0000313" key="15">
    <source>
        <dbReference type="Proteomes" id="UP000472262"/>
    </source>
</evidence>
<evidence type="ECO:0000259" key="13">
    <source>
        <dbReference type="PROSITE" id="PS50021"/>
    </source>
</evidence>
<evidence type="ECO:0000313" key="14">
    <source>
        <dbReference type="Ensembl" id="ENSSGRP00000044999.1"/>
    </source>
</evidence>
<evidence type="ECO:0000256" key="3">
    <source>
        <dbReference type="ARBA" id="ARBA00008619"/>
    </source>
</evidence>
<dbReference type="PANTHER" id="PTHR47535:SF9">
    <property type="entry name" value="CALPONIN-HOMOLOGY (CH) DOMAIN-CONTAINING PROTEIN"/>
    <property type="match status" value="1"/>
</dbReference>
<evidence type="ECO:0000256" key="10">
    <source>
        <dbReference type="ARBA" id="ARBA00023203"/>
    </source>
</evidence>
<dbReference type="GO" id="GO:0007097">
    <property type="term" value="P:nuclear migration"/>
    <property type="evidence" value="ECO:0007669"/>
    <property type="project" value="TreeGrafter"/>
</dbReference>
<proteinExistence type="inferred from homology"/>
<evidence type="ECO:0000256" key="7">
    <source>
        <dbReference type="ARBA" id="ARBA00022989"/>
    </source>
</evidence>
<dbReference type="PROSITE" id="PS00019">
    <property type="entry name" value="ACTININ_1"/>
    <property type="match status" value="1"/>
</dbReference>
<dbReference type="SUPFAM" id="SSF47576">
    <property type="entry name" value="Calponin-homology domain, CH-domain"/>
    <property type="match status" value="1"/>
</dbReference>
<name>A0A672N604_SINGR</name>
<keyword evidence="6" id="KW-0677">Repeat</keyword>
<dbReference type="GO" id="GO:0034993">
    <property type="term" value="C:meiotic nuclear membrane microtubule tethering complex"/>
    <property type="evidence" value="ECO:0007669"/>
    <property type="project" value="TreeGrafter"/>
</dbReference>
<comment type="subcellular location">
    <subcellularLocation>
        <location evidence="2">Cytoplasm</location>
        <location evidence="2">Cytoskeleton</location>
    </subcellularLocation>
    <subcellularLocation>
        <location evidence="1">Nucleus membrane</location>
    </subcellularLocation>
</comment>
<evidence type="ECO:0000256" key="1">
    <source>
        <dbReference type="ARBA" id="ARBA00004126"/>
    </source>
</evidence>
<reference evidence="14" key="1">
    <citation type="submission" date="2025-08" db="UniProtKB">
        <authorList>
            <consortium name="Ensembl"/>
        </authorList>
    </citation>
    <scope>IDENTIFICATION</scope>
</reference>
<dbReference type="GO" id="GO:0005737">
    <property type="term" value="C:cytoplasm"/>
    <property type="evidence" value="ECO:0007669"/>
    <property type="project" value="TreeGrafter"/>
</dbReference>
<evidence type="ECO:0000256" key="4">
    <source>
        <dbReference type="ARBA" id="ARBA00022490"/>
    </source>
</evidence>
<evidence type="ECO:0000256" key="5">
    <source>
        <dbReference type="ARBA" id="ARBA00022692"/>
    </source>
</evidence>
<comment type="similarity">
    <text evidence="3">Belongs to the nesprin family.</text>
</comment>
<dbReference type="InterPro" id="IPR057057">
    <property type="entry name" value="Spectrin_SYNE1"/>
</dbReference>
<dbReference type="PANTHER" id="PTHR47535">
    <property type="entry name" value="MUSCLE-SPECIFIC PROTEIN 300 KDA, ISOFORM G"/>
    <property type="match status" value="1"/>
</dbReference>
<dbReference type="CDD" id="cd21241">
    <property type="entry name" value="CH_SYNE1_rpt1"/>
    <property type="match status" value="1"/>
</dbReference>
<dbReference type="Ensembl" id="ENSSGRT00000048161.1">
    <property type="protein sequence ID" value="ENSSGRP00000044999.1"/>
    <property type="gene ID" value="ENSSGRG00000024172.1"/>
</dbReference>
<keyword evidence="5" id="KW-0812">Transmembrane</keyword>
<dbReference type="SMART" id="SM00033">
    <property type="entry name" value="CH"/>
    <property type="match status" value="2"/>
</dbReference>
<dbReference type="FunFam" id="1.10.418.10:FF:000037">
    <property type="entry name" value="nesprin-1 isoform X1"/>
    <property type="match status" value="1"/>
</dbReference>
<sequence length="686" mass="78993">TGSRLAHKNYEQEAVQKRTFTKWINSHLAKHKPPFEVSDLFEDIKDGVKLLALLEVLSGQRLPCEQGRQIKRIHWVSNIGTALKFLEGRKIKLVNINATDIADGRPSIVLGLIWTIILYFQIEELTSNLPALQALSSSASSVDSMASSETGSPPMKRKVITKFQGNAKKALLRWVQSTATKRLGIEVKDFGVSWRSGVAFHSVIHAIRPELVDMDIVRKRSNRENLEEAFSVHCDITMFFCNGSMGIPCFLDMHNGNIMKTHVVKEVDFSRHSHSLTYNTGHSERLSKQISPFDICDAFVWLVQLLDWHIHLDKSLPGPLGVIGAWLHRAELSLREDIPIQQAHEETANIIHRKLEQHTEVLKNLEGHRQTFQQIHRDRSVNGVPVPPEQLQDMAERFNFVSTSSHVHLIKFEFWEMKYRLMALLMLAESKLKSWIIKYGRRDSVELLLHNYIAFIEGHKFFEQYETTFWTLKQAADSYLESGDPAEEVEGVNKFLSDATAQWKNLSVEVRSVRSMLEEVICNWEKYSSTVASLQAWLEDAEKMLNHSESDKREFFRNLPHWIQQHMDMNDAGNFLIETCDETVSRELKQQLLLLNGRWRELFVKVKHYARADEVDKLRKDYDDGIEALKAFIDLANERMNTPVQVSFLNIRTYLQDVEVIKVHEAGSLEYLVLIGQSQRIPLSSD</sequence>
<dbReference type="InterPro" id="IPR047290">
    <property type="entry name" value="CH_SYNE1_rpt1"/>
</dbReference>
<dbReference type="InterPro" id="IPR052403">
    <property type="entry name" value="LINC-complex_assoc"/>
</dbReference>
<gene>
    <name evidence="14" type="primary">LOC107589647</name>
</gene>
<dbReference type="SUPFAM" id="SSF46966">
    <property type="entry name" value="Spectrin repeat"/>
    <property type="match status" value="1"/>
</dbReference>
<keyword evidence="4" id="KW-0963">Cytoplasm</keyword>
<dbReference type="InterPro" id="IPR036872">
    <property type="entry name" value="CH_dom_sf"/>
</dbReference>
<dbReference type="Pfam" id="PF25034">
    <property type="entry name" value="Spectrin_SYNE1"/>
    <property type="match status" value="1"/>
</dbReference>
<dbReference type="Gene3D" id="1.20.58.60">
    <property type="match status" value="1"/>
</dbReference>